<keyword evidence="18" id="KW-1185">Reference proteome</keyword>
<dbReference type="PROSITE" id="PS51726">
    <property type="entry name" value="MYST_HAT"/>
    <property type="match status" value="1"/>
</dbReference>
<dbReference type="EC" id="2.3.1.48" evidence="3"/>
<evidence type="ECO:0000313" key="15">
    <source>
        <dbReference type="EMBL" id="CAF1084591.1"/>
    </source>
</evidence>
<feature type="region of interest" description="Disordered" evidence="12">
    <location>
        <begin position="986"/>
        <end position="1017"/>
    </location>
</feature>
<keyword evidence="5" id="KW-0479">Metal-binding</keyword>
<gene>
    <name evidence="14" type="ORF">GPM918_LOCUS8375</name>
    <name evidence="15" type="ORF">OVA965_LOCUS18534</name>
    <name evidence="16" type="ORF">SRO942_LOCUS8375</name>
    <name evidence="17" type="ORF">TMI583_LOCUS18546</name>
</gene>
<evidence type="ECO:0000256" key="11">
    <source>
        <dbReference type="PIRSR" id="PIRSR602717-51"/>
    </source>
</evidence>
<evidence type="ECO:0000256" key="4">
    <source>
        <dbReference type="ARBA" id="ARBA00022679"/>
    </source>
</evidence>
<dbReference type="FunFam" id="3.40.630.30:FF:000001">
    <property type="entry name" value="Histone acetyltransferase"/>
    <property type="match status" value="1"/>
</dbReference>
<feature type="region of interest" description="Disordered" evidence="12">
    <location>
        <begin position="1302"/>
        <end position="1324"/>
    </location>
</feature>
<keyword evidence="10" id="KW-0539">Nucleus</keyword>
<feature type="compositionally biased region" description="Polar residues" evidence="12">
    <location>
        <begin position="1490"/>
        <end position="1503"/>
    </location>
</feature>
<evidence type="ECO:0000313" key="16">
    <source>
        <dbReference type="EMBL" id="CAF3679284.1"/>
    </source>
</evidence>
<feature type="compositionally biased region" description="Low complexity" evidence="12">
    <location>
        <begin position="1305"/>
        <end position="1319"/>
    </location>
</feature>
<dbReference type="EMBL" id="CAJOBA010009260">
    <property type="protein sequence ID" value="CAF3847173.1"/>
    <property type="molecule type" value="Genomic_DNA"/>
</dbReference>
<dbReference type="PANTHER" id="PTHR10615:SF217">
    <property type="entry name" value="HISTONE ACETYLTRANSFERASE"/>
    <property type="match status" value="1"/>
</dbReference>
<evidence type="ECO:0000256" key="6">
    <source>
        <dbReference type="ARBA" id="ARBA00022771"/>
    </source>
</evidence>
<feature type="compositionally biased region" description="Basic and acidic residues" evidence="12">
    <location>
        <begin position="986"/>
        <end position="1011"/>
    </location>
</feature>
<evidence type="ECO:0000256" key="9">
    <source>
        <dbReference type="ARBA" id="ARBA00022990"/>
    </source>
</evidence>
<dbReference type="SUPFAM" id="SSF55729">
    <property type="entry name" value="Acyl-CoA N-acyltransferases (Nat)"/>
    <property type="match status" value="1"/>
</dbReference>
<feature type="region of interest" description="Disordered" evidence="12">
    <location>
        <begin position="510"/>
        <end position="557"/>
    </location>
</feature>
<dbReference type="Proteomes" id="UP000681722">
    <property type="component" value="Unassembled WGS sequence"/>
</dbReference>
<dbReference type="Pfam" id="PF17772">
    <property type="entry name" value="zf-MYST"/>
    <property type="match status" value="1"/>
</dbReference>
<keyword evidence="9" id="KW-0007">Acetylation</keyword>
<dbReference type="Gene3D" id="1.10.10.10">
    <property type="entry name" value="Winged helix-like DNA-binding domain superfamily/Winged helix DNA-binding domain"/>
    <property type="match status" value="1"/>
</dbReference>
<evidence type="ECO:0000313" key="17">
    <source>
        <dbReference type="EMBL" id="CAF3847173.1"/>
    </source>
</evidence>
<evidence type="ECO:0000256" key="8">
    <source>
        <dbReference type="ARBA" id="ARBA00022853"/>
    </source>
</evidence>
<feature type="active site" description="Proton donor/acceptor" evidence="11">
    <location>
        <position position="795"/>
    </location>
</feature>
<dbReference type="Gene3D" id="3.40.630.30">
    <property type="match status" value="1"/>
</dbReference>
<evidence type="ECO:0000256" key="7">
    <source>
        <dbReference type="ARBA" id="ARBA00022833"/>
    </source>
</evidence>
<evidence type="ECO:0000313" key="18">
    <source>
        <dbReference type="Proteomes" id="UP000663829"/>
    </source>
</evidence>
<feature type="compositionally biased region" description="Low complexity" evidence="12">
    <location>
        <begin position="1472"/>
        <end position="1489"/>
    </location>
</feature>
<protein>
    <recommendedName>
        <fullName evidence="3">histone acetyltransferase</fullName>
        <ecNumber evidence="3">2.3.1.48</ecNumber>
    </recommendedName>
</protein>
<accession>A0A813Z7M6</accession>
<dbReference type="InterPro" id="IPR050603">
    <property type="entry name" value="MYST_HAT"/>
</dbReference>
<feature type="compositionally biased region" description="Low complexity" evidence="12">
    <location>
        <begin position="1240"/>
        <end position="1251"/>
    </location>
</feature>
<dbReference type="EMBL" id="CAJNOK010009243">
    <property type="protein sequence ID" value="CAF1084591.1"/>
    <property type="molecule type" value="Genomic_DNA"/>
</dbReference>
<dbReference type="Proteomes" id="UP000677228">
    <property type="component" value="Unassembled WGS sequence"/>
</dbReference>
<dbReference type="OrthoDB" id="787137at2759"/>
<feature type="region of interest" description="Disordered" evidence="12">
    <location>
        <begin position="1469"/>
        <end position="1503"/>
    </location>
</feature>
<dbReference type="Proteomes" id="UP000682733">
    <property type="component" value="Unassembled WGS sequence"/>
</dbReference>
<name>A0A813Z7M6_9BILA</name>
<dbReference type="InterPro" id="IPR036388">
    <property type="entry name" value="WH-like_DNA-bd_sf"/>
</dbReference>
<dbReference type="PANTHER" id="PTHR10615">
    <property type="entry name" value="HISTONE ACETYLTRANSFERASE"/>
    <property type="match status" value="1"/>
</dbReference>
<dbReference type="Pfam" id="PF01853">
    <property type="entry name" value="MOZ_SAS"/>
    <property type="match status" value="1"/>
</dbReference>
<evidence type="ECO:0000256" key="3">
    <source>
        <dbReference type="ARBA" id="ARBA00013184"/>
    </source>
</evidence>
<comment type="caution">
    <text evidence="14">The sequence shown here is derived from an EMBL/GenBank/DDBJ whole genome shotgun (WGS) entry which is preliminary data.</text>
</comment>
<comment type="subcellular location">
    <subcellularLocation>
        <location evidence="1">Nucleus</location>
    </subcellularLocation>
</comment>
<dbReference type="InterPro" id="IPR002717">
    <property type="entry name" value="HAT_MYST-type"/>
</dbReference>
<dbReference type="InterPro" id="IPR016181">
    <property type="entry name" value="Acyl_CoA_acyltransferase"/>
</dbReference>
<evidence type="ECO:0000256" key="1">
    <source>
        <dbReference type="ARBA" id="ARBA00004123"/>
    </source>
</evidence>
<dbReference type="GO" id="GO:0003682">
    <property type="term" value="F:chromatin binding"/>
    <property type="evidence" value="ECO:0007669"/>
    <property type="project" value="TreeGrafter"/>
</dbReference>
<dbReference type="GO" id="GO:0006357">
    <property type="term" value="P:regulation of transcription by RNA polymerase II"/>
    <property type="evidence" value="ECO:0007669"/>
    <property type="project" value="TreeGrafter"/>
</dbReference>
<evidence type="ECO:0000256" key="10">
    <source>
        <dbReference type="ARBA" id="ARBA00023242"/>
    </source>
</evidence>
<dbReference type="GO" id="GO:0040029">
    <property type="term" value="P:epigenetic regulation of gene expression"/>
    <property type="evidence" value="ECO:0007669"/>
    <property type="project" value="UniProtKB-ARBA"/>
</dbReference>
<evidence type="ECO:0000256" key="12">
    <source>
        <dbReference type="SAM" id="MobiDB-lite"/>
    </source>
</evidence>
<comment type="similarity">
    <text evidence="2">Belongs to the MYST (SAS/MOZ) family.</text>
</comment>
<dbReference type="FunFam" id="3.30.60.60:FF:000001">
    <property type="entry name" value="Histone acetyltransferase"/>
    <property type="match status" value="1"/>
</dbReference>
<dbReference type="GO" id="GO:0070776">
    <property type="term" value="C:MOZ/MORF histone acetyltransferase complex"/>
    <property type="evidence" value="ECO:0007669"/>
    <property type="project" value="TreeGrafter"/>
</dbReference>
<dbReference type="GO" id="GO:0008270">
    <property type="term" value="F:zinc ion binding"/>
    <property type="evidence" value="ECO:0007669"/>
    <property type="project" value="UniProtKB-KW"/>
</dbReference>
<evidence type="ECO:0000259" key="13">
    <source>
        <dbReference type="PROSITE" id="PS51726"/>
    </source>
</evidence>
<dbReference type="Proteomes" id="UP000663829">
    <property type="component" value="Unassembled WGS sequence"/>
</dbReference>
<dbReference type="GO" id="GO:0005634">
    <property type="term" value="C:nucleus"/>
    <property type="evidence" value="ECO:0007669"/>
    <property type="project" value="UniProtKB-SubCell"/>
</dbReference>
<dbReference type="InterPro" id="IPR040706">
    <property type="entry name" value="Zf-MYST"/>
</dbReference>
<dbReference type="GO" id="GO:0003712">
    <property type="term" value="F:transcription coregulator activity"/>
    <property type="evidence" value="ECO:0007669"/>
    <property type="project" value="TreeGrafter"/>
</dbReference>
<feature type="region of interest" description="Disordered" evidence="12">
    <location>
        <begin position="270"/>
        <end position="313"/>
    </location>
</feature>
<keyword evidence="6" id="KW-0863">Zinc-finger</keyword>
<dbReference type="GO" id="GO:0010484">
    <property type="term" value="F:histone H3 acetyltransferase activity"/>
    <property type="evidence" value="ECO:0007669"/>
    <property type="project" value="TreeGrafter"/>
</dbReference>
<evidence type="ECO:0000256" key="5">
    <source>
        <dbReference type="ARBA" id="ARBA00022723"/>
    </source>
</evidence>
<keyword evidence="7" id="KW-0862">Zinc</keyword>
<feature type="region of interest" description="Disordered" evidence="12">
    <location>
        <begin position="1232"/>
        <end position="1251"/>
    </location>
</feature>
<evidence type="ECO:0000256" key="2">
    <source>
        <dbReference type="ARBA" id="ARBA00010107"/>
    </source>
</evidence>
<dbReference type="CDD" id="cd04301">
    <property type="entry name" value="NAT_SF"/>
    <property type="match status" value="1"/>
</dbReference>
<feature type="region of interest" description="Disordered" evidence="12">
    <location>
        <begin position="1114"/>
        <end position="1137"/>
    </location>
</feature>
<reference evidence="14" key="1">
    <citation type="submission" date="2021-02" db="EMBL/GenBank/DDBJ databases">
        <authorList>
            <person name="Nowell W R."/>
        </authorList>
    </citation>
    <scope>NUCLEOTIDE SEQUENCE</scope>
</reference>
<dbReference type="EMBL" id="CAJNOQ010001452">
    <property type="protein sequence ID" value="CAF0895935.1"/>
    <property type="molecule type" value="Genomic_DNA"/>
</dbReference>
<proteinExistence type="inferred from homology"/>
<dbReference type="EMBL" id="CAJOBC010001452">
    <property type="protein sequence ID" value="CAF3679284.1"/>
    <property type="molecule type" value="Genomic_DNA"/>
</dbReference>
<keyword evidence="4" id="KW-0808">Transferase</keyword>
<keyword evidence="8" id="KW-0156">Chromatin regulator</keyword>
<dbReference type="Gene3D" id="3.30.60.60">
    <property type="entry name" value="N-acetyl transferase-like"/>
    <property type="match status" value="1"/>
</dbReference>
<evidence type="ECO:0000313" key="14">
    <source>
        <dbReference type="EMBL" id="CAF0895935.1"/>
    </source>
</evidence>
<feature type="domain" description="MYST-type HAT" evidence="13">
    <location>
        <begin position="619"/>
        <end position="898"/>
    </location>
</feature>
<organism evidence="14 18">
    <name type="scientific">Didymodactylos carnosus</name>
    <dbReference type="NCBI Taxonomy" id="1234261"/>
    <lineage>
        <taxon>Eukaryota</taxon>
        <taxon>Metazoa</taxon>
        <taxon>Spiralia</taxon>
        <taxon>Gnathifera</taxon>
        <taxon>Rotifera</taxon>
        <taxon>Eurotatoria</taxon>
        <taxon>Bdelloidea</taxon>
        <taxon>Philodinida</taxon>
        <taxon>Philodinidae</taxon>
        <taxon>Didymodactylos</taxon>
    </lineage>
</organism>
<sequence>MKYNAEILQALCNALNYLKRKRQPTTINRVCRYVEEHNSGFKRSLIRETFRQGIDDELINRIETNNSNVNEYICDNNNEILIKTLTTHNMSSSSFSIDTEVLNKLVQVVKDLDNETNSGCSGKMIRDHIRTKNREVNSLTKKFIINEMELYSALRRCVAENLIVKDDADKRYKPIQRKTTMNRDRRYEMNTRQKTPRHQVLTAGSIKTSASSNKQRADFSEKKKVAKPILICGFCLTTAEKGPHGHPEEMISCSQCDEFMCDFCRDEGMSKVQNKSPSKKRDSIKFNRKSFTNALNKTRPHNSKKYKDKEEDTPLTPILSRSVAQLIDGMTNFFLPKKQKQTKSSTVILPSNQHRQNSVQKAAQFLRKKKQQQTIKRLNNKNKHLNSNNNGGNRSLAKHVLAATKTERIKRKPVLLDEMILGNDPQKTINYSALSTPSSSRLKNSISCPIETSSRTRRLVPSQESIKHSITLSPEFLNKRTRVNSLNKNSDKRDSKKTMKMIDTYEQHKELKQEKQIKKKKKECLDNEEENSDNDNIQRKRQKSSSSITSSKPKKKRMLMNIDFSKHSGAPAFLKNVLPNNITEHDVELFLETRKNAAKLISDCSDKFVQQSPSKNVDEPFRWPPFIVFGGGLIKTWYSSSYPQEYARVPRLFICEFCLKYMKCEEVYERHRQNCQSHHPPANEIYHKDDISVFEVDGNISRIYCQNLCLLAKLFLDHKTLYYDVEPFLFYVLTRNDQNGCHFIGYFSKEKHCPQKYNLSCIMVLPNCQRKGYGRFLIELSYLLSRKEWQVGTPEKPLSDLGRKTYETYWEFKIIKQLLSYNYYDKHQCNFKQIMYDTGMAVDDIIDTLQNLRILTMKTDGKPVITFDVEHFETLLQKENDKHKNWIILDPEFLRWTPVLTLQLLTNQEKAIEKQMQDVQIVFKEFERDTEAAISSPTKLNTSADGTSVIRYIRRRKFGNRRKSVYVKCRKSIKLENDTTISEEKNDKDISPVMINKKEKEESYDSNDRTAHSSQGQTTVDIACDSPNLTIRKISEDEKQSVYMSKKRTTLKQPKLDQFLIEKKKDTLISNNFDNKNDNSKDENIFVLSIDKEDVEESDNRTSSNEKLTRTLESVTSNENQQHQHKLRTRHYNSGNNSMSRSDTMIATNGNKVIAQKAKVNHNTIRQISDGGLSTSSCESMSTGTMPLPFKKRAWTSSSLVTLGNLTADTSTGSEPTAENSKIELPVALSTNNDNNMVKSGSDSLSTTSSTPKLSSLTSLLFNMNGSHSNNDSDTASLTIPSTPSLSDILEPYIEAKNQQEFYRSQSQQSTNSLSSSTNGNDADEVAEKRIEKIEKSLKITVEQDLFNPSNNNTIEDSIQTRSFSSGMDVSSFSTCSPITRRRYHLMKSRISSESSTIVSNDDNDQPPSLTCPTDIIVSTSNHYNLHSSPKIQQQQHPSTNHLAINNSNHNTTIPYNYQDVATVSDYPYPHSPLQTQQQKQSPSHYQQHNATSANHFPPSSTSAASLNSFYPQVTYYPQVNYYDSLTPPYVHTNYDQQYPTTSTVYDNNFISDQCVYDSSSYNTNTNSNHLTAYKYPTNNSTNTSPTHP</sequence>